<dbReference type="GO" id="GO:0006355">
    <property type="term" value="P:regulation of DNA-templated transcription"/>
    <property type="evidence" value="ECO:0007669"/>
    <property type="project" value="InterPro"/>
</dbReference>
<name>A0A3L8PX05_9GAMM</name>
<accession>A0A3L8PX05</accession>
<evidence type="ECO:0000256" key="1">
    <source>
        <dbReference type="ARBA" id="ARBA00023125"/>
    </source>
</evidence>
<feature type="modified residue" description="4-aspartylphosphate" evidence="2">
    <location>
        <position position="53"/>
    </location>
</feature>
<evidence type="ECO:0000313" key="7">
    <source>
        <dbReference type="Proteomes" id="UP000281474"/>
    </source>
</evidence>
<feature type="DNA-binding region" description="OmpR/PhoB-type" evidence="3">
    <location>
        <begin position="126"/>
        <end position="224"/>
    </location>
</feature>
<protein>
    <submittedName>
        <fullName evidence="6">DNA-binding response regulator</fullName>
    </submittedName>
</protein>
<keyword evidence="7" id="KW-1185">Reference proteome</keyword>
<dbReference type="Gene3D" id="1.10.10.10">
    <property type="entry name" value="Winged helix-like DNA-binding domain superfamily/Winged helix DNA-binding domain"/>
    <property type="match status" value="1"/>
</dbReference>
<dbReference type="GO" id="GO:0032993">
    <property type="term" value="C:protein-DNA complex"/>
    <property type="evidence" value="ECO:0007669"/>
    <property type="project" value="TreeGrafter"/>
</dbReference>
<dbReference type="AlphaFoldDB" id="A0A3L8PX05"/>
<dbReference type="GO" id="GO:0005829">
    <property type="term" value="C:cytosol"/>
    <property type="evidence" value="ECO:0007669"/>
    <property type="project" value="TreeGrafter"/>
</dbReference>
<proteinExistence type="predicted"/>
<gene>
    <name evidence="6" type="ORF">D5018_09910</name>
</gene>
<dbReference type="InterPro" id="IPR001789">
    <property type="entry name" value="Sig_transdc_resp-reg_receiver"/>
</dbReference>
<keyword evidence="1 3" id="KW-0238">DNA-binding</keyword>
<dbReference type="PANTHER" id="PTHR48111:SF36">
    <property type="entry name" value="TRANSCRIPTIONAL REGULATORY PROTEIN CUTR"/>
    <property type="match status" value="1"/>
</dbReference>
<dbReference type="InterPro" id="IPR001867">
    <property type="entry name" value="OmpR/PhoB-type_DNA-bd"/>
</dbReference>
<dbReference type="PROSITE" id="PS51755">
    <property type="entry name" value="OMPR_PHOB"/>
    <property type="match status" value="1"/>
</dbReference>
<dbReference type="OrthoDB" id="9802426at2"/>
<evidence type="ECO:0000256" key="3">
    <source>
        <dbReference type="PROSITE-ProRule" id="PRU01091"/>
    </source>
</evidence>
<keyword evidence="2" id="KW-0597">Phosphoprotein</keyword>
<reference evidence="6 7" key="1">
    <citation type="submission" date="2018-09" db="EMBL/GenBank/DDBJ databases">
        <title>Phylogeny of the Shewanellaceae, and recommendation for two new genera, Pseudoshewanella and Parashewanella.</title>
        <authorList>
            <person name="Wang G."/>
        </authorList>
    </citation>
    <scope>NUCLEOTIDE SEQUENCE [LARGE SCALE GENOMIC DNA]</scope>
    <source>
        <strain evidence="6 7">C51</strain>
    </source>
</reference>
<dbReference type="SMART" id="SM00448">
    <property type="entry name" value="REC"/>
    <property type="match status" value="1"/>
</dbReference>
<feature type="domain" description="OmpR/PhoB-type" evidence="5">
    <location>
        <begin position="126"/>
        <end position="224"/>
    </location>
</feature>
<dbReference type="CDD" id="cd00383">
    <property type="entry name" value="trans_reg_C"/>
    <property type="match status" value="1"/>
</dbReference>
<dbReference type="RefSeq" id="WP_121838843.1">
    <property type="nucleotide sequence ID" value="NZ_ML014774.1"/>
</dbReference>
<feature type="domain" description="Response regulatory" evidence="4">
    <location>
        <begin position="4"/>
        <end position="118"/>
    </location>
</feature>
<evidence type="ECO:0000259" key="4">
    <source>
        <dbReference type="PROSITE" id="PS50110"/>
    </source>
</evidence>
<sequence length="228" mass="25887">MYMRILLVEDDINLADVNRRLLVREGYVVDVAPSVAIAKAAVVDIKYDIILLDRMLPDGDGLELIKFSEKKNIPNRFLVLSALNDVDERIQGLDIGADDYIPKPFEPEELLARIRAALRHGLEEIKKEIKCGQLIFDCVGRSFQINGDAFVLPRRELIVLETLIQRVGRVTTRETIESEMYGYDDEILSNSLESHISKLRKNLKEHNIDASIHTVRGVGYILKETTNA</sequence>
<dbReference type="Gene3D" id="6.10.250.690">
    <property type="match status" value="1"/>
</dbReference>
<evidence type="ECO:0000256" key="2">
    <source>
        <dbReference type="PROSITE-ProRule" id="PRU00169"/>
    </source>
</evidence>
<dbReference type="SUPFAM" id="SSF52172">
    <property type="entry name" value="CheY-like"/>
    <property type="match status" value="1"/>
</dbReference>
<evidence type="ECO:0000259" key="5">
    <source>
        <dbReference type="PROSITE" id="PS51755"/>
    </source>
</evidence>
<dbReference type="Pfam" id="PF00072">
    <property type="entry name" value="Response_reg"/>
    <property type="match status" value="1"/>
</dbReference>
<comment type="caution">
    <text evidence="6">The sequence shown here is derived from an EMBL/GenBank/DDBJ whole genome shotgun (WGS) entry which is preliminary data.</text>
</comment>
<dbReference type="Gene3D" id="3.40.50.2300">
    <property type="match status" value="1"/>
</dbReference>
<dbReference type="EMBL" id="QZEI01000025">
    <property type="protein sequence ID" value="RLV59875.1"/>
    <property type="molecule type" value="Genomic_DNA"/>
</dbReference>
<dbReference type="InterPro" id="IPR011006">
    <property type="entry name" value="CheY-like_superfamily"/>
</dbReference>
<evidence type="ECO:0000313" key="6">
    <source>
        <dbReference type="EMBL" id="RLV59875.1"/>
    </source>
</evidence>
<dbReference type="SMART" id="SM00862">
    <property type="entry name" value="Trans_reg_C"/>
    <property type="match status" value="1"/>
</dbReference>
<dbReference type="PANTHER" id="PTHR48111">
    <property type="entry name" value="REGULATOR OF RPOS"/>
    <property type="match status" value="1"/>
</dbReference>
<dbReference type="PROSITE" id="PS50110">
    <property type="entry name" value="RESPONSE_REGULATORY"/>
    <property type="match status" value="1"/>
</dbReference>
<dbReference type="GO" id="GO:0000156">
    <property type="term" value="F:phosphorelay response regulator activity"/>
    <property type="evidence" value="ECO:0007669"/>
    <property type="project" value="TreeGrafter"/>
</dbReference>
<dbReference type="InterPro" id="IPR036388">
    <property type="entry name" value="WH-like_DNA-bd_sf"/>
</dbReference>
<organism evidence="6 7">
    <name type="scientific">Parashewanella curva</name>
    <dbReference type="NCBI Taxonomy" id="2338552"/>
    <lineage>
        <taxon>Bacteria</taxon>
        <taxon>Pseudomonadati</taxon>
        <taxon>Pseudomonadota</taxon>
        <taxon>Gammaproteobacteria</taxon>
        <taxon>Alteromonadales</taxon>
        <taxon>Shewanellaceae</taxon>
        <taxon>Parashewanella</taxon>
    </lineage>
</organism>
<dbReference type="Pfam" id="PF00486">
    <property type="entry name" value="Trans_reg_C"/>
    <property type="match status" value="1"/>
</dbReference>
<dbReference type="InterPro" id="IPR039420">
    <property type="entry name" value="WalR-like"/>
</dbReference>
<dbReference type="Proteomes" id="UP000281474">
    <property type="component" value="Unassembled WGS sequence"/>
</dbReference>
<dbReference type="GO" id="GO:0000976">
    <property type="term" value="F:transcription cis-regulatory region binding"/>
    <property type="evidence" value="ECO:0007669"/>
    <property type="project" value="TreeGrafter"/>
</dbReference>